<keyword evidence="8 12" id="KW-1133">Transmembrane helix</keyword>
<feature type="transmembrane region" description="Helical" evidence="12">
    <location>
        <begin position="75"/>
        <end position="93"/>
    </location>
</feature>
<comment type="similarity">
    <text evidence="10">Belongs to the binding-protein-dependent transport system permease family. OppBC subfamily.</text>
</comment>
<dbReference type="InterPro" id="IPR025966">
    <property type="entry name" value="OppC_N"/>
</dbReference>
<dbReference type="PANTHER" id="PTHR43386:SF2">
    <property type="entry name" value="OLIGOPEPTIDE TRANSPORT SYSTEM PERMEASE PROTEIN OPPC"/>
    <property type="match status" value="1"/>
</dbReference>
<dbReference type="InterPro" id="IPR050366">
    <property type="entry name" value="BP-dependent_transpt_permease"/>
</dbReference>
<keyword evidence="16" id="KW-1185">Reference proteome</keyword>
<feature type="domain" description="ABC transmembrane type-1" evidence="14">
    <location>
        <begin position="297"/>
        <end position="490"/>
    </location>
</feature>
<feature type="transmembrane region" description="Helical" evidence="12">
    <location>
        <begin position="293"/>
        <end position="326"/>
    </location>
</feature>
<feature type="transmembrane region" description="Helical" evidence="12">
    <location>
        <begin position="468"/>
        <end position="489"/>
    </location>
</feature>
<reference evidence="15 16" key="1">
    <citation type="submission" date="2021-02" db="EMBL/GenBank/DDBJ databases">
        <title>Activity-based single-cell genomes from oceanic crustal fluid captures similar information to metagenomic and metatranscriptomic surveys with orders of magnitude less sampling.</title>
        <authorList>
            <person name="D'Angelo T.S."/>
            <person name="Orcutt B.N."/>
        </authorList>
    </citation>
    <scope>NUCLEOTIDE SEQUENCE [LARGE SCALE GENOMIC DNA]</scope>
    <source>
        <strain evidence="15">AH-315-G07</strain>
    </source>
</reference>
<feature type="transmembrane region" description="Helical" evidence="12">
    <location>
        <begin position="346"/>
        <end position="371"/>
    </location>
</feature>
<comment type="subcellular location">
    <subcellularLocation>
        <location evidence="1">Cell inner membrane</location>
        <topology evidence="1">Multi-pass membrane protein</topology>
    </subcellularLocation>
    <subcellularLocation>
        <location evidence="12">Cell membrane</location>
        <topology evidence="12">Multi-pass membrane protein</topology>
    </subcellularLocation>
</comment>
<feature type="coiled-coil region" evidence="13">
    <location>
        <begin position="200"/>
        <end position="245"/>
    </location>
</feature>
<evidence type="ECO:0000256" key="3">
    <source>
        <dbReference type="ARBA" id="ARBA00022475"/>
    </source>
</evidence>
<organism evidence="15 16">
    <name type="scientific">Simkania negevensis</name>
    <dbReference type="NCBI Taxonomy" id="83561"/>
    <lineage>
        <taxon>Bacteria</taxon>
        <taxon>Pseudomonadati</taxon>
        <taxon>Chlamydiota</taxon>
        <taxon>Chlamydiia</taxon>
        <taxon>Parachlamydiales</taxon>
        <taxon>Simkaniaceae</taxon>
        <taxon>Simkania</taxon>
    </lineage>
</organism>
<evidence type="ECO:0000256" key="2">
    <source>
        <dbReference type="ARBA" id="ARBA00022448"/>
    </source>
</evidence>
<dbReference type="SUPFAM" id="SSF161098">
    <property type="entry name" value="MetI-like"/>
    <property type="match status" value="1"/>
</dbReference>
<dbReference type="PANTHER" id="PTHR43386">
    <property type="entry name" value="OLIGOPEPTIDE TRANSPORT SYSTEM PERMEASE PROTEIN APPC"/>
    <property type="match status" value="1"/>
</dbReference>
<keyword evidence="7" id="KW-0653">Protein transport</keyword>
<accession>A0ABS3ASL9</accession>
<evidence type="ECO:0000259" key="14">
    <source>
        <dbReference type="PROSITE" id="PS50928"/>
    </source>
</evidence>
<dbReference type="CDD" id="cd06261">
    <property type="entry name" value="TM_PBP2"/>
    <property type="match status" value="1"/>
</dbReference>
<evidence type="ECO:0000256" key="8">
    <source>
        <dbReference type="ARBA" id="ARBA00022989"/>
    </source>
</evidence>
<feature type="transmembrane region" description="Helical" evidence="12">
    <location>
        <begin position="47"/>
        <end position="63"/>
    </location>
</feature>
<keyword evidence="2 12" id="KW-0813">Transport</keyword>
<evidence type="ECO:0000313" key="15">
    <source>
        <dbReference type="EMBL" id="MBN4066494.1"/>
    </source>
</evidence>
<feature type="transmembrane region" description="Helical" evidence="12">
    <location>
        <begin position="21"/>
        <end position="41"/>
    </location>
</feature>
<evidence type="ECO:0000256" key="10">
    <source>
        <dbReference type="ARBA" id="ARBA00024202"/>
    </source>
</evidence>
<dbReference type="Gene3D" id="1.10.3720.10">
    <property type="entry name" value="MetI-like"/>
    <property type="match status" value="1"/>
</dbReference>
<proteinExistence type="inferred from homology"/>
<evidence type="ECO:0000256" key="9">
    <source>
        <dbReference type="ARBA" id="ARBA00023136"/>
    </source>
</evidence>
<evidence type="ECO:0000256" key="4">
    <source>
        <dbReference type="ARBA" id="ARBA00022519"/>
    </source>
</evidence>
<dbReference type="EMBL" id="JAFITR010000002">
    <property type="protein sequence ID" value="MBN4066494.1"/>
    <property type="molecule type" value="Genomic_DNA"/>
</dbReference>
<comment type="caution">
    <text evidence="15">The sequence shown here is derived from an EMBL/GenBank/DDBJ whole genome shotgun (WGS) entry which is preliminary data.</text>
</comment>
<evidence type="ECO:0000256" key="7">
    <source>
        <dbReference type="ARBA" id="ARBA00022927"/>
    </source>
</evidence>
<dbReference type="InterPro" id="IPR035906">
    <property type="entry name" value="MetI-like_sf"/>
</dbReference>
<gene>
    <name evidence="15" type="ORF">JYU14_00210</name>
</gene>
<dbReference type="Proteomes" id="UP000722121">
    <property type="component" value="Unassembled WGS sequence"/>
</dbReference>
<dbReference type="PROSITE" id="PS50928">
    <property type="entry name" value="ABC_TM1"/>
    <property type="match status" value="1"/>
</dbReference>
<evidence type="ECO:0000313" key="16">
    <source>
        <dbReference type="Proteomes" id="UP000722121"/>
    </source>
</evidence>
<dbReference type="InterPro" id="IPR000515">
    <property type="entry name" value="MetI-like"/>
</dbReference>
<feature type="transmembrane region" description="Helical" evidence="12">
    <location>
        <begin position="99"/>
        <end position="117"/>
    </location>
</feature>
<dbReference type="Pfam" id="PF00528">
    <property type="entry name" value="BPD_transp_1"/>
    <property type="match status" value="1"/>
</dbReference>
<sequence length="499" mass="56737">MRSDPYWKVIWTQFRRRRTGVAAVIVFALFCLVAVYAPLLASSKPLVVVYDGTSYFPLFKYLFYRGFYTKRIDIFFNVAIFTLPLAIVAMILFKRQIKIVLASAIVVQMALFLYFALAHSKDPAADVALSHARQEAVKQLDNRGGSWEFELKYMTPYAALNELLRFEQRRRHDKMLQAKYGGAYAQSVRARGEIIPTLWQTELENEKRQVEQLKNRIANSTEASREEAEAKLNAIVKRRQWLESEAKKITFELMPLIRPFHWEDDAGGEQNLNRYLDWWELTRITRKDLTAALIFGIRISLVVGILSITLALLIGIPVGAVAGYFAGKTDIVVARILEIWEAMPTFFMLLLVIAILQNKSVFLVIAVLGLFSWTGFSRFLRAEFFKQRNLNYVQACHAMGFSHRRIIFSHILPNAIPPLLTLLPFSMMIAITSEAGLSFLGLGEEGTSSWGVLMDEGRTAFPGESYLLWPPAILLTILLVSIALIGDALRDALDPKLRK</sequence>
<evidence type="ECO:0000256" key="1">
    <source>
        <dbReference type="ARBA" id="ARBA00004429"/>
    </source>
</evidence>
<keyword evidence="13" id="KW-0175">Coiled coil</keyword>
<keyword evidence="6" id="KW-0571">Peptide transport</keyword>
<keyword evidence="5 12" id="KW-0812">Transmembrane</keyword>
<name>A0ABS3ASL9_9BACT</name>
<keyword evidence="9 12" id="KW-0472">Membrane</keyword>
<evidence type="ECO:0000256" key="13">
    <source>
        <dbReference type="SAM" id="Coils"/>
    </source>
</evidence>
<keyword evidence="4" id="KW-0997">Cell inner membrane</keyword>
<evidence type="ECO:0000256" key="12">
    <source>
        <dbReference type="RuleBase" id="RU363032"/>
    </source>
</evidence>
<evidence type="ECO:0000256" key="11">
    <source>
        <dbReference type="ARBA" id="ARBA00072251"/>
    </source>
</evidence>
<dbReference type="Pfam" id="PF12911">
    <property type="entry name" value="OppC_N"/>
    <property type="match status" value="1"/>
</dbReference>
<evidence type="ECO:0000256" key="6">
    <source>
        <dbReference type="ARBA" id="ARBA00022856"/>
    </source>
</evidence>
<keyword evidence="3" id="KW-1003">Cell membrane</keyword>
<protein>
    <recommendedName>
        <fullName evidence="11">Oligopeptide transport system permease protein OppC</fullName>
    </recommendedName>
</protein>
<evidence type="ECO:0000256" key="5">
    <source>
        <dbReference type="ARBA" id="ARBA00022692"/>
    </source>
</evidence>